<dbReference type="AlphaFoldDB" id="T0CNG6"/>
<dbReference type="KEGG" id="aaco:K1I37_14180"/>
<dbReference type="Proteomes" id="UP000829401">
    <property type="component" value="Chromosome"/>
</dbReference>
<reference evidence="2" key="1">
    <citation type="journal article" date="2022" name="G3 (Bethesda)">
        <title>Unveiling the complete genome sequence of Alicyclobacillus acidoterrestris DSM 3922T, a taint-producing strain.</title>
        <authorList>
            <person name="Leonardo I.C."/>
            <person name="Barreto Crespo M.T."/>
            <person name="Gaspar F.B."/>
        </authorList>
    </citation>
    <scope>NUCLEOTIDE SEQUENCE [LARGE SCALE GENOMIC DNA]</scope>
    <source>
        <strain evidence="2">DSM 3922</strain>
    </source>
</reference>
<dbReference type="PANTHER" id="PTHR35529">
    <property type="entry name" value="MANGANESE EFFLUX PUMP MNTP-RELATED"/>
    <property type="match status" value="1"/>
</dbReference>
<sequence length="189" mass="20108">MTWNTFIALNLIGIGSNFDNTGIGMAYGADKVRMPHWVNGLINLIGGLIALIGAYAGNTIAQFLSISEANWITCIALSGIGLFFWYAAYLHPHISNQKAKIRVASLGLRQAFLLGLAMSLDNIVIGFGSSVSNTPTFWAVAVSITVWGYVMLWIGHVVGFGVLSKFLGKYSALIAGGILIGVGVNQLVS</sequence>
<organism evidence="1 2">
    <name type="scientific">Alicyclobacillus acidoterrestris (strain ATCC 49025 / DSM 3922 / CIP 106132 / NCIMB 13137 / GD3B)</name>
    <dbReference type="NCBI Taxonomy" id="1356854"/>
    <lineage>
        <taxon>Bacteria</taxon>
        <taxon>Bacillati</taxon>
        <taxon>Bacillota</taxon>
        <taxon>Bacilli</taxon>
        <taxon>Bacillales</taxon>
        <taxon>Alicyclobacillaceae</taxon>
        <taxon>Alicyclobacillus</taxon>
    </lineage>
</organism>
<dbReference type="RefSeq" id="WP_021298624.1">
    <property type="nucleotide sequence ID" value="NZ_AURB01000200.1"/>
</dbReference>
<keyword evidence="2" id="KW-1185">Reference proteome</keyword>
<proteinExistence type="predicted"/>
<protein>
    <submittedName>
        <fullName evidence="1">Manganese efflux pump</fullName>
    </submittedName>
</protein>
<dbReference type="InterPro" id="IPR003810">
    <property type="entry name" value="Mntp/YtaF"/>
</dbReference>
<gene>
    <name evidence="1" type="ORF">K1I37_14180</name>
</gene>
<dbReference type="EMBL" id="CP080467">
    <property type="protein sequence ID" value="UNO47828.1"/>
    <property type="molecule type" value="Genomic_DNA"/>
</dbReference>
<dbReference type="eggNOG" id="COG1971">
    <property type="taxonomic scope" value="Bacteria"/>
</dbReference>
<dbReference type="STRING" id="1356854.N007_17430"/>
<name>T0CNG6_ALIAG</name>
<accession>A0A9E7CV53</accession>
<dbReference type="PANTHER" id="PTHR35529:SF2">
    <property type="entry name" value="SPORULATION PROTEIN YTAF-RELATED"/>
    <property type="match status" value="1"/>
</dbReference>
<dbReference type="OrthoDB" id="1679205at2"/>
<evidence type="ECO:0000313" key="2">
    <source>
        <dbReference type="Proteomes" id="UP000829401"/>
    </source>
</evidence>
<accession>T0CNG6</accession>
<evidence type="ECO:0000313" key="1">
    <source>
        <dbReference type="EMBL" id="UNO47828.1"/>
    </source>
</evidence>
<dbReference type="Pfam" id="PF02659">
    <property type="entry name" value="Mntp"/>
    <property type="match status" value="1"/>
</dbReference>